<dbReference type="InterPro" id="IPR012160">
    <property type="entry name" value="LtaS-like"/>
</dbReference>
<feature type="transmembrane region" description="Helical" evidence="9">
    <location>
        <begin position="117"/>
        <end position="138"/>
    </location>
</feature>
<sequence>MDASFAAYLSVIPFFLFLLKAIFPSLPIFNFLKYYTWLFIGVLALLTAIDLELYNAWGFRLDATPLQYLATPNEMAASAGNAPVLLLVLIFLGLALFGFYIFRRLVPHFTFGSRRQLLFIVLSVWFLAFLIVPIRGGLQHIPINQSDVYFSDNIFANHAAVNLPWNLMYSLSKRNYENKNPYEYFPDSSAQNLVSELYKTPAGAQVPMVLKNPRPNVLFIILESYTVKVVGCLGAKPGATPNLDKLAREGILFDSIYASGDRSEKGLVALLSSYPVQTTTSIVKTPRKTEHLPHLNQELEAQGYRSRFYYGGELAFANIKSYLLNAGYDHLISKFDFEAKDYNSKWGVHDHILLQRVLRDLHDEKQPFFTTVFTLSSHEPYDIPIPNKFAGTDETTRFRNSVYYTDYALGQFITAAKKETWWQNTLVVLAADHGHRFPGDDPNDAPSKFRIPFILTGGALAVQQQVISKVGSQTDIVPTVLAQMNLPVNHYQWSKNLLNPHARDFAFYVFNDGFGYITPAGAVTFDNVARKIIRKDETVPPAQLDYGKAYMQVSFGDFLAK</sequence>
<dbReference type="CDD" id="cd16015">
    <property type="entry name" value="LTA_synthase"/>
    <property type="match status" value="1"/>
</dbReference>
<feature type="transmembrane region" description="Helical" evidence="9">
    <location>
        <begin position="35"/>
        <end position="57"/>
    </location>
</feature>
<protein>
    <submittedName>
        <fullName evidence="11">Sulfatase</fullName>
    </submittedName>
</protein>
<keyword evidence="2" id="KW-1003">Cell membrane</keyword>
<dbReference type="Gene3D" id="3.30.1120.80">
    <property type="match status" value="1"/>
</dbReference>
<evidence type="ECO:0000256" key="4">
    <source>
        <dbReference type="ARBA" id="ARBA00022989"/>
    </source>
</evidence>
<keyword evidence="4 9" id="KW-1133">Transmembrane helix</keyword>
<feature type="transmembrane region" description="Helical" evidence="9">
    <location>
        <begin position="6"/>
        <end position="23"/>
    </location>
</feature>
<dbReference type="GO" id="GO:0005886">
    <property type="term" value="C:plasma membrane"/>
    <property type="evidence" value="ECO:0007669"/>
    <property type="project" value="UniProtKB-SubCell"/>
</dbReference>
<evidence type="ECO:0000313" key="12">
    <source>
        <dbReference type="Proteomes" id="UP000321532"/>
    </source>
</evidence>
<dbReference type="Proteomes" id="UP000321532">
    <property type="component" value="Unassembled WGS sequence"/>
</dbReference>
<evidence type="ECO:0000313" key="11">
    <source>
        <dbReference type="EMBL" id="GEO06650.1"/>
    </source>
</evidence>
<dbReference type="Pfam" id="PF00884">
    <property type="entry name" value="Sulfatase"/>
    <property type="match status" value="1"/>
</dbReference>
<keyword evidence="3 9" id="KW-0812">Transmembrane</keyword>
<dbReference type="InterPro" id="IPR017850">
    <property type="entry name" value="Alkaline_phosphatase_core_sf"/>
</dbReference>
<evidence type="ECO:0000256" key="2">
    <source>
        <dbReference type="ARBA" id="ARBA00022475"/>
    </source>
</evidence>
<comment type="subcellular location">
    <subcellularLocation>
        <location evidence="1">Cell membrane</location>
        <topology evidence="1">Multi-pass membrane protein</topology>
    </subcellularLocation>
</comment>
<dbReference type="AlphaFoldDB" id="A0A512B3X3"/>
<feature type="domain" description="Sulfatase N-terminal" evidence="10">
    <location>
        <begin position="215"/>
        <end position="485"/>
    </location>
</feature>
<keyword evidence="7" id="KW-0479">Metal-binding</keyword>
<keyword evidence="12" id="KW-1185">Reference proteome</keyword>
<dbReference type="PANTHER" id="PTHR47371">
    <property type="entry name" value="LIPOTEICHOIC ACID SYNTHASE"/>
    <property type="match status" value="1"/>
</dbReference>
<gene>
    <name evidence="11" type="ORF">AAE02nite_43140</name>
</gene>
<dbReference type="Gene3D" id="3.40.720.10">
    <property type="entry name" value="Alkaline Phosphatase, subunit A"/>
    <property type="match status" value="1"/>
</dbReference>
<dbReference type="EMBL" id="BJYS01000042">
    <property type="protein sequence ID" value="GEO06650.1"/>
    <property type="molecule type" value="Genomic_DNA"/>
</dbReference>
<feature type="transmembrane region" description="Helical" evidence="9">
    <location>
        <begin position="84"/>
        <end position="105"/>
    </location>
</feature>
<feature type="binding site" evidence="7">
    <location>
        <position position="378"/>
    </location>
    <ligand>
        <name>substrate</name>
    </ligand>
</feature>
<evidence type="ECO:0000256" key="8">
    <source>
        <dbReference type="PIRSR" id="PIRSR005091-3"/>
    </source>
</evidence>
<feature type="active site" evidence="6">
    <location>
        <position position="263"/>
    </location>
</feature>
<accession>A0A512B3X3</accession>
<comment type="caution">
    <text evidence="11">The sequence shown here is derived from an EMBL/GenBank/DDBJ whole genome shotgun (WGS) entry which is preliminary data.</text>
</comment>
<feature type="binding site" evidence="8">
    <location>
        <position position="432"/>
    </location>
    <ligand>
        <name>Mn(2+)</name>
        <dbReference type="ChEBI" id="CHEBI:29035"/>
    </ligand>
</feature>
<reference evidence="11 12" key="1">
    <citation type="submission" date="2019-07" db="EMBL/GenBank/DDBJ databases">
        <title>Whole genome shotgun sequence of Adhaeribacter aerolatus NBRC 106133.</title>
        <authorList>
            <person name="Hosoyama A."/>
            <person name="Uohara A."/>
            <person name="Ohji S."/>
            <person name="Ichikawa N."/>
        </authorList>
    </citation>
    <scope>NUCLEOTIDE SEQUENCE [LARGE SCALE GENOMIC DNA]</scope>
    <source>
        <strain evidence="11 12">NBRC 106133</strain>
    </source>
</reference>
<dbReference type="InterPro" id="IPR000917">
    <property type="entry name" value="Sulfatase_N"/>
</dbReference>
<evidence type="ECO:0000259" key="10">
    <source>
        <dbReference type="Pfam" id="PF00884"/>
    </source>
</evidence>
<proteinExistence type="predicted"/>
<keyword evidence="7" id="KW-0464">Manganese</keyword>
<evidence type="ECO:0000256" key="3">
    <source>
        <dbReference type="ARBA" id="ARBA00022692"/>
    </source>
</evidence>
<evidence type="ECO:0000256" key="6">
    <source>
        <dbReference type="PIRSR" id="PIRSR005091-1"/>
    </source>
</evidence>
<dbReference type="PANTHER" id="PTHR47371:SF3">
    <property type="entry name" value="PHOSPHOGLYCEROL TRANSFERASE I"/>
    <property type="match status" value="1"/>
</dbReference>
<dbReference type="PIRSF" id="PIRSF005091">
    <property type="entry name" value="Mmb_sulf_HI1246"/>
    <property type="match status" value="1"/>
</dbReference>
<dbReference type="SUPFAM" id="SSF53649">
    <property type="entry name" value="Alkaline phosphatase-like"/>
    <property type="match status" value="1"/>
</dbReference>
<feature type="binding site" evidence="8">
    <location>
        <position position="433"/>
    </location>
    <ligand>
        <name>Mn(2+)</name>
        <dbReference type="ChEBI" id="CHEBI:29035"/>
    </ligand>
</feature>
<evidence type="ECO:0000256" key="9">
    <source>
        <dbReference type="SAM" id="Phobius"/>
    </source>
</evidence>
<feature type="binding site" evidence="8">
    <location>
        <position position="223"/>
    </location>
    <ligand>
        <name>Mn(2+)</name>
        <dbReference type="ChEBI" id="CHEBI:29035"/>
    </ligand>
</feature>
<evidence type="ECO:0000256" key="5">
    <source>
        <dbReference type="ARBA" id="ARBA00023136"/>
    </source>
</evidence>
<evidence type="ECO:0000256" key="7">
    <source>
        <dbReference type="PIRSR" id="PIRSR005091-2"/>
    </source>
</evidence>
<name>A0A512B3X3_9BACT</name>
<keyword evidence="5 9" id="KW-0472">Membrane</keyword>
<evidence type="ECO:0000256" key="1">
    <source>
        <dbReference type="ARBA" id="ARBA00004651"/>
    </source>
</evidence>
<organism evidence="11 12">
    <name type="scientific">Adhaeribacter aerolatus</name>
    <dbReference type="NCBI Taxonomy" id="670289"/>
    <lineage>
        <taxon>Bacteria</taxon>
        <taxon>Pseudomonadati</taxon>
        <taxon>Bacteroidota</taxon>
        <taxon>Cytophagia</taxon>
        <taxon>Cytophagales</taxon>
        <taxon>Hymenobacteraceae</taxon>
        <taxon>Adhaeribacter</taxon>
    </lineage>
</organism>
<dbReference type="InterPro" id="IPR050448">
    <property type="entry name" value="OpgB/LTA_synthase_biosynth"/>
</dbReference>
<dbReference type="GO" id="GO:0046872">
    <property type="term" value="F:metal ion binding"/>
    <property type="evidence" value="ECO:0007669"/>
    <property type="project" value="UniProtKB-KW"/>
</dbReference>